<dbReference type="InterPro" id="IPR034122">
    <property type="entry name" value="Retropepsin-like_bacterial"/>
</dbReference>
<dbReference type="CDD" id="cd05483">
    <property type="entry name" value="retropepsin_like_bacteria"/>
    <property type="match status" value="1"/>
</dbReference>
<evidence type="ECO:0000259" key="2">
    <source>
        <dbReference type="PROSITE" id="PS50106"/>
    </source>
</evidence>
<dbReference type="InterPro" id="IPR036034">
    <property type="entry name" value="PDZ_sf"/>
</dbReference>
<keyword evidence="4" id="KW-1185">Reference proteome</keyword>
<gene>
    <name evidence="3" type="ORF">LZZ85_16745</name>
</gene>
<dbReference type="EMBL" id="JAKLTR010000011">
    <property type="protein sequence ID" value="MCG2615947.1"/>
    <property type="molecule type" value="Genomic_DNA"/>
</dbReference>
<keyword evidence="3" id="KW-0645">Protease</keyword>
<dbReference type="Gene3D" id="2.40.70.10">
    <property type="entry name" value="Acid Proteases"/>
    <property type="match status" value="2"/>
</dbReference>
<dbReference type="Gene3D" id="2.30.42.10">
    <property type="match status" value="1"/>
</dbReference>
<keyword evidence="1" id="KW-0732">Signal</keyword>
<accession>A0ABS9KUG5</accession>
<dbReference type="SUPFAM" id="SSF50156">
    <property type="entry name" value="PDZ domain-like"/>
    <property type="match status" value="1"/>
</dbReference>
<dbReference type="PROSITE" id="PS50106">
    <property type="entry name" value="PDZ"/>
    <property type="match status" value="1"/>
</dbReference>
<dbReference type="Pfam" id="PF13180">
    <property type="entry name" value="PDZ_2"/>
    <property type="match status" value="1"/>
</dbReference>
<protein>
    <submittedName>
        <fullName evidence="3">Aspartyl protease family protein</fullName>
    </submittedName>
</protein>
<dbReference type="GO" id="GO:0006508">
    <property type="term" value="P:proteolysis"/>
    <property type="evidence" value="ECO:0007669"/>
    <property type="project" value="UniProtKB-KW"/>
</dbReference>
<dbReference type="InterPro" id="IPR001969">
    <property type="entry name" value="Aspartic_peptidase_AS"/>
</dbReference>
<dbReference type="GO" id="GO:0008233">
    <property type="term" value="F:peptidase activity"/>
    <property type="evidence" value="ECO:0007669"/>
    <property type="project" value="UniProtKB-KW"/>
</dbReference>
<dbReference type="InterPro" id="IPR001478">
    <property type="entry name" value="PDZ"/>
</dbReference>
<dbReference type="Proteomes" id="UP001165367">
    <property type="component" value="Unassembled WGS sequence"/>
</dbReference>
<dbReference type="RefSeq" id="WP_237874485.1">
    <property type="nucleotide sequence ID" value="NZ_JAKLTR010000011.1"/>
</dbReference>
<dbReference type="SUPFAM" id="SSF50630">
    <property type="entry name" value="Acid proteases"/>
    <property type="match status" value="1"/>
</dbReference>
<dbReference type="SMART" id="SM00228">
    <property type="entry name" value="PDZ"/>
    <property type="match status" value="1"/>
</dbReference>
<feature type="chain" id="PRO_5047331839" evidence="1">
    <location>
        <begin position="21"/>
        <end position="387"/>
    </location>
</feature>
<keyword evidence="3" id="KW-0378">Hydrolase</keyword>
<feature type="domain" description="PDZ" evidence="2">
    <location>
        <begin position="309"/>
        <end position="374"/>
    </location>
</feature>
<evidence type="ECO:0000313" key="4">
    <source>
        <dbReference type="Proteomes" id="UP001165367"/>
    </source>
</evidence>
<comment type="caution">
    <text evidence="3">The sequence shown here is derived from an EMBL/GenBank/DDBJ whole genome shotgun (WGS) entry which is preliminary data.</text>
</comment>
<evidence type="ECO:0000313" key="3">
    <source>
        <dbReference type="EMBL" id="MCG2615947.1"/>
    </source>
</evidence>
<organism evidence="3 4">
    <name type="scientific">Terrimonas ginsenosidimutans</name>
    <dbReference type="NCBI Taxonomy" id="2908004"/>
    <lineage>
        <taxon>Bacteria</taxon>
        <taxon>Pseudomonadati</taxon>
        <taxon>Bacteroidota</taxon>
        <taxon>Chitinophagia</taxon>
        <taxon>Chitinophagales</taxon>
        <taxon>Chitinophagaceae</taxon>
        <taxon>Terrimonas</taxon>
    </lineage>
</organism>
<dbReference type="Pfam" id="PF13650">
    <property type="entry name" value="Asp_protease_2"/>
    <property type="match status" value="1"/>
</dbReference>
<dbReference type="PROSITE" id="PS00141">
    <property type="entry name" value="ASP_PROTEASE"/>
    <property type="match status" value="1"/>
</dbReference>
<dbReference type="InterPro" id="IPR021109">
    <property type="entry name" value="Peptidase_aspartic_dom_sf"/>
</dbReference>
<feature type="signal peptide" evidence="1">
    <location>
        <begin position="1"/>
        <end position="20"/>
    </location>
</feature>
<sequence length="387" mass="42592">MRNRLIFLAIICLSQQLAFAAIRIPFRFKNGLIIADFNLNGKNKIPFVFDTGASTTVIDSTAAQALQMKAEGRQTSIGASGPVSLPVIYGQHILLAKDETVNLTQCVVVNLQALRERNGEDFFGIIGYDLLKNYFTSIDYDKKDLIFDTKLPDALNGYSKLPFTFGNSITIPQLPLSITLSGGKKLEGSVFFDSGAALTLLVNSPFKKDNLSADAIGKSIISKSRDLSKENLLEETAIESIQLGEFRFTSLPISLSSDQQGVSSYKGYLGILGNKIISRFNVVLDYREKVIYLKPNQLHAAAFEFPMAGLRFKKINGKVFVASVVEGSPAAEKGFKEEQAIYSVDGYKGSDLDRINKLLQQEGKTIVITISANGEHRDVELKLQRLL</sequence>
<evidence type="ECO:0000256" key="1">
    <source>
        <dbReference type="SAM" id="SignalP"/>
    </source>
</evidence>
<proteinExistence type="predicted"/>
<name>A0ABS9KUG5_9BACT</name>
<reference evidence="3" key="1">
    <citation type="submission" date="2022-01" db="EMBL/GenBank/DDBJ databases">
        <authorList>
            <person name="Jo J.-H."/>
            <person name="Im W.-T."/>
        </authorList>
    </citation>
    <scope>NUCLEOTIDE SEQUENCE</scope>
    <source>
        <strain evidence="3">NA20</strain>
    </source>
</reference>